<dbReference type="Gene3D" id="3.40.50.20">
    <property type="match status" value="1"/>
</dbReference>
<dbReference type="Gene3D" id="3.30.470.20">
    <property type="entry name" value="ATP-grasp fold, B domain"/>
    <property type="match status" value="1"/>
</dbReference>
<gene>
    <name evidence="2" type="ORF">BS50DRAFT_554995</name>
</gene>
<dbReference type="SUPFAM" id="SSF56059">
    <property type="entry name" value="Glutathione synthetase ATP-binding domain-like"/>
    <property type="match status" value="1"/>
</dbReference>
<name>A0A2T2NHG8_CORCC</name>
<protein>
    <recommendedName>
        <fullName evidence="4">ATP-grasp domain-containing protein</fullName>
    </recommendedName>
</protein>
<evidence type="ECO:0000313" key="3">
    <source>
        <dbReference type="Proteomes" id="UP000240883"/>
    </source>
</evidence>
<organism evidence="2 3">
    <name type="scientific">Corynespora cassiicola Philippines</name>
    <dbReference type="NCBI Taxonomy" id="1448308"/>
    <lineage>
        <taxon>Eukaryota</taxon>
        <taxon>Fungi</taxon>
        <taxon>Dikarya</taxon>
        <taxon>Ascomycota</taxon>
        <taxon>Pezizomycotina</taxon>
        <taxon>Dothideomycetes</taxon>
        <taxon>Pleosporomycetidae</taxon>
        <taxon>Pleosporales</taxon>
        <taxon>Corynesporascaceae</taxon>
        <taxon>Corynespora</taxon>
    </lineage>
</organism>
<keyword evidence="1" id="KW-0472">Membrane</keyword>
<sequence>MSSSSIAKVPPFFSNHVAKNCLLIVLSCLALPISLSIVATSLFYTQWCKRTTPQPLKHRPENAKTILVTGVSMAKGLSIARALAKHTPHRIIGADVSALSPGRFSAALDRYVALAPPTADDADPYIDSMIEVIERENIDLWVSCSSVGAAVEDAEVVRLVERKRQDDKGKAFRAVQFPDNIVRVLHEKDEFIEFVEGIGLETPESHRCASVGEVMRVLERHSPSSDLLRDAKGAARIWEQKKRFILKPIGVDDRAREKMMTLLPLEASLDATRKYVQDLDISKDNPFQLQQYIHGTEYCTHALVVNGKIKTFTSCPSSDMLMHYAALPPFSALSKTMLAFTHKVVAALKDVNSGQKVSGHLSFDFLVPDRDAHAKNMEDVRLYPIECNPRAHTAVTLFKESAEMACAYLSTFDDEPSATITASSHSPSDAEREPVYPPPRTGGVYWAAHDIVTLLIVPVLAYLFGHCALTQVQDSVEELTHHVVYWSDGTFSVSDPLPWLALCHLYWPWNFVEALRKNRAWSRVNVSTGKVFES</sequence>
<keyword evidence="1" id="KW-1133">Transmembrane helix</keyword>
<evidence type="ECO:0008006" key="4">
    <source>
        <dbReference type="Google" id="ProtNLM"/>
    </source>
</evidence>
<dbReference type="STRING" id="1448308.A0A2T2NHG8"/>
<dbReference type="AlphaFoldDB" id="A0A2T2NHG8"/>
<keyword evidence="1" id="KW-0812">Transmembrane</keyword>
<feature type="transmembrane region" description="Helical" evidence="1">
    <location>
        <begin position="21"/>
        <end position="44"/>
    </location>
</feature>
<accession>A0A2T2NHG8</accession>
<evidence type="ECO:0000313" key="2">
    <source>
        <dbReference type="EMBL" id="PSN64830.1"/>
    </source>
</evidence>
<dbReference type="EMBL" id="KZ678137">
    <property type="protein sequence ID" value="PSN64830.1"/>
    <property type="molecule type" value="Genomic_DNA"/>
</dbReference>
<keyword evidence="3" id="KW-1185">Reference proteome</keyword>
<dbReference type="OrthoDB" id="186626at2759"/>
<evidence type="ECO:0000256" key="1">
    <source>
        <dbReference type="SAM" id="Phobius"/>
    </source>
</evidence>
<dbReference type="Proteomes" id="UP000240883">
    <property type="component" value="Unassembled WGS sequence"/>
</dbReference>
<proteinExistence type="predicted"/>
<reference evidence="2 3" key="1">
    <citation type="journal article" date="2018" name="Front. Microbiol.">
        <title>Genome-Wide Analysis of Corynespora cassiicola Leaf Fall Disease Putative Effectors.</title>
        <authorList>
            <person name="Lopez D."/>
            <person name="Ribeiro S."/>
            <person name="Label P."/>
            <person name="Fumanal B."/>
            <person name="Venisse J.S."/>
            <person name="Kohler A."/>
            <person name="de Oliveira R.R."/>
            <person name="Labutti K."/>
            <person name="Lipzen A."/>
            <person name="Lail K."/>
            <person name="Bauer D."/>
            <person name="Ohm R.A."/>
            <person name="Barry K.W."/>
            <person name="Spatafora J."/>
            <person name="Grigoriev I.V."/>
            <person name="Martin F.M."/>
            <person name="Pujade-Renaud V."/>
        </authorList>
    </citation>
    <scope>NUCLEOTIDE SEQUENCE [LARGE SCALE GENOMIC DNA]</scope>
    <source>
        <strain evidence="2 3">Philippines</strain>
    </source>
</reference>